<keyword evidence="1" id="KW-0812">Transmembrane</keyword>
<organism evidence="2 3">
    <name type="scientific">Cedecea davisae DSM 4568</name>
    <dbReference type="NCBI Taxonomy" id="566551"/>
    <lineage>
        <taxon>Bacteria</taxon>
        <taxon>Pseudomonadati</taxon>
        <taxon>Pseudomonadota</taxon>
        <taxon>Gammaproteobacteria</taxon>
        <taxon>Enterobacterales</taxon>
        <taxon>Enterobacteriaceae</taxon>
        <taxon>Cedecea</taxon>
    </lineage>
</organism>
<evidence type="ECO:0000313" key="3">
    <source>
        <dbReference type="Proteomes" id="UP000014585"/>
    </source>
</evidence>
<reference evidence="2 3" key="1">
    <citation type="submission" date="2013-04" db="EMBL/GenBank/DDBJ databases">
        <authorList>
            <person name="Weinstock G."/>
            <person name="Sodergren E."/>
            <person name="Lobos E.A."/>
            <person name="Fulton L."/>
            <person name="Fulton R."/>
            <person name="Courtney L."/>
            <person name="Fronick C."/>
            <person name="O'Laughlin M."/>
            <person name="Godfrey J."/>
            <person name="Wilson R.M."/>
            <person name="Miner T."/>
            <person name="Farmer C."/>
            <person name="Delehaunty K."/>
            <person name="Cordes M."/>
            <person name="Minx P."/>
            <person name="Tomlinson C."/>
            <person name="Chen J."/>
            <person name="Wollam A."/>
            <person name="Pepin K.H."/>
            <person name="Palsikar V.B."/>
            <person name="Zhang X."/>
            <person name="Suruliraj S."/>
            <person name="Perna N.T."/>
            <person name="Plunkett G."/>
            <person name="Warren W."/>
            <person name="Mitreva M."/>
            <person name="Mardis E.R."/>
            <person name="Wilson R.K."/>
        </authorList>
    </citation>
    <scope>NUCLEOTIDE SEQUENCE [LARGE SCALE GENOMIC DNA]</scope>
    <source>
        <strain evidence="2 3">DSM 4568</strain>
    </source>
</reference>
<comment type="caution">
    <text evidence="2">The sequence shown here is derived from an EMBL/GenBank/DDBJ whole genome shotgun (WGS) entry which is preliminary data.</text>
</comment>
<keyword evidence="1" id="KW-1133">Transmembrane helix</keyword>
<evidence type="ECO:0000313" key="2">
    <source>
        <dbReference type="EMBL" id="EPF16184.1"/>
    </source>
</evidence>
<dbReference type="HOGENOM" id="CLU_3023622_0_0_6"/>
<keyword evidence="1" id="KW-0472">Membrane</keyword>
<dbReference type="EMBL" id="ATDT01000023">
    <property type="protein sequence ID" value="EPF16184.1"/>
    <property type="molecule type" value="Genomic_DNA"/>
</dbReference>
<feature type="transmembrane region" description="Helical" evidence="1">
    <location>
        <begin position="18"/>
        <end position="41"/>
    </location>
</feature>
<dbReference type="Proteomes" id="UP000014585">
    <property type="component" value="Unassembled WGS sequence"/>
</dbReference>
<accession>S3JSQ6</accession>
<dbReference type="STRING" id="566551.HMPREF0201_02539"/>
<sequence length="55" mass="6510">MITIKITKNNYLHVLKQYYLFLLMLLFCYGTGFADCTYNAIHSFFTQPFIYSAAR</sequence>
<name>S3JSQ6_9ENTR</name>
<proteinExistence type="predicted"/>
<evidence type="ECO:0000256" key="1">
    <source>
        <dbReference type="SAM" id="Phobius"/>
    </source>
</evidence>
<protein>
    <submittedName>
        <fullName evidence="2">Uncharacterized protein</fullName>
    </submittedName>
</protein>
<gene>
    <name evidence="2" type="ORF">HMPREF0201_02539</name>
</gene>
<dbReference type="AlphaFoldDB" id="S3JSQ6"/>